<evidence type="ECO:0000256" key="2">
    <source>
        <dbReference type="ARBA" id="ARBA00004236"/>
    </source>
</evidence>
<dbReference type="PANTHER" id="PTHR31269:SF2">
    <property type="entry name" value="S-TYPE ANION CHANNEL SLAH3"/>
    <property type="match status" value="1"/>
</dbReference>
<protein>
    <recommendedName>
        <fullName evidence="14">C4-dicarboxylate transporter/malic acid transporter</fullName>
    </recommendedName>
</protein>
<feature type="region of interest" description="Disordered" evidence="10">
    <location>
        <begin position="487"/>
        <end position="544"/>
    </location>
</feature>
<dbReference type="OrthoDB" id="1099at2759"/>
<comment type="similarity">
    <text evidence="3">Belongs to the SLAC1 S-type anion channel family.</text>
</comment>
<feature type="transmembrane region" description="Helical" evidence="11">
    <location>
        <begin position="202"/>
        <end position="220"/>
    </location>
</feature>
<feature type="transmembrane region" description="Helical" evidence="11">
    <location>
        <begin position="292"/>
        <end position="313"/>
    </location>
</feature>
<feature type="transmembrane region" description="Helical" evidence="11">
    <location>
        <begin position="425"/>
        <end position="447"/>
    </location>
</feature>
<feature type="transmembrane region" description="Helical" evidence="11">
    <location>
        <begin position="371"/>
        <end position="391"/>
    </location>
</feature>
<evidence type="ECO:0000256" key="3">
    <source>
        <dbReference type="ARBA" id="ARBA00007808"/>
    </source>
</evidence>
<evidence type="ECO:0000256" key="7">
    <source>
        <dbReference type="ARBA" id="ARBA00022989"/>
    </source>
</evidence>
<dbReference type="GO" id="GO:0005886">
    <property type="term" value="C:plasma membrane"/>
    <property type="evidence" value="ECO:0007669"/>
    <property type="project" value="UniProtKB-SubCell"/>
</dbReference>
<evidence type="ECO:0000313" key="12">
    <source>
        <dbReference type="EMBL" id="KNC51172.1"/>
    </source>
</evidence>
<keyword evidence="6 11" id="KW-0812">Transmembrane</keyword>
<comment type="subcellular location">
    <subcellularLocation>
        <location evidence="2">Cell membrane</location>
    </subcellularLocation>
    <subcellularLocation>
        <location evidence="1">Endomembrane system</location>
        <topology evidence="1">Multi-pass membrane protein</topology>
    </subcellularLocation>
</comment>
<evidence type="ECO:0000256" key="8">
    <source>
        <dbReference type="ARBA" id="ARBA00023065"/>
    </source>
</evidence>
<reference evidence="12 13" key="1">
    <citation type="submission" date="2010-05" db="EMBL/GenBank/DDBJ databases">
        <title>The Genome Sequence of Thecamonas trahens ATCC 50062.</title>
        <authorList>
            <consortium name="The Broad Institute Genome Sequencing Platform"/>
            <person name="Russ C."/>
            <person name="Cuomo C."/>
            <person name="Shea T."/>
            <person name="Young S.K."/>
            <person name="Zeng Q."/>
            <person name="Koehrsen M."/>
            <person name="Haas B."/>
            <person name="Borodovsky M."/>
            <person name="Guigo R."/>
            <person name="Alvarado L."/>
            <person name="Berlin A."/>
            <person name="Bochicchio J."/>
            <person name="Borenstein D."/>
            <person name="Chapman S."/>
            <person name="Chen Z."/>
            <person name="Freedman E."/>
            <person name="Gellesch M."/>
            <person name="Goldberg J."/>
            <person name="Griggs A."/>
            <person name="Gujja S."/>
            <person name="Heilman E."/>
            <person name="Heiman D."/>
            <person name="Hepburn T."/>
            <person name="Howarth C."/>
            <person name="Jen D."/>
            <person name="Larson L."/>
            <person name="Mehta T."/>
            <person name="Park D."/>
            <person name="Pearson M."/>
            <person name="Roberts A."/>
            <person name="Saif S."/>
            <person name="Shenoy N."/>
            <person name="Sisk P."/>
            <person name="Stolte C."/>
            <person name="Sykes S."/>
            <person name="Thomson T."/>
            <person name="Walk T."/>
            <person name="White J."/>
            <person name="Yandava C."/>
            <person name="Burger G."/>
            <person name="Gray M.W."/>
            <person name="Holland P.W.H."/>
            <person name="King N."/>
            <person name="Lang F.B.F."/>
            <person name="Roger A.J."/>
            <person name="Ruiz-Trillo I."/>
            <person name="Lander E."/>
            <person name="Nusbaum C."/>
        </authorList>
    </citation>
    <scope>NUCLEOTIDE SEQUENCE [LARGE SCALE GENOMIC DNA]</scope>
    <source>
        <strain evidence="12 13">ATCC 50062</strain>
    </source>
</reference>
<dbReference type="eggNOG" id="ENOG502QQKN">
    <property type="taxonomic scope" value="Eukaryota"/>
</dbReference>
<dbReference type="Proteomes" id="UP000054408">
    <property type="component" value="Unassembled WGS sequence"/>
</dbReference>
<dbReference type="RefSeq" id="XP_013756374.1">
    <property type="nucleotide sequence ID" value="XM_013900920.1"/>
</dbReference>
<dbReference type="InterPro" id="IPR038665">
    <property type="entry name" value="Voltage-dep_anion_channel_sf"/>
</dbReference>
<evidence type="ECO:0008006" key="14">
    <source>
        <dbReference type="Google" id="ProtNLM"/>
    </source>
</evidence>
<feature type="compositionally biased region" description="Basic residues" evidence="10">
    <location>
        <begin position="492"/>
        <end position="507"/>
    </location>
</feature>
<feature type="transmembrane region" description="Helical" evidence="11">
    <location>
        <begin position="325"/>
        <end position="345"/>
    </location>
</feature>
<feature type="compositionally biased region" description="Basic and acidic residues" evidence="10">
    <location>
        <begin position="508"/>
        <end position="531"/>
    </location>
</feature>
<dbReference type="GO" id="GO:0008308">
    <property type="term" value="F:voltage-gated monoatomic anion channel activity"/>
    <property type="evidence" value="ECO:0007669"/>
    <property type="project" value="InterPro"/>
</dbReference>
<organism evidence="12 13">
    <name type="scientific">Thecamonas trahens ATCC 50062</name>
    <dbReference type="NCBI Taxonomy" id="461836"/>
    <lineage>
        <taxon>Eukaryota</taxon>
        <taxon>Apusozoa</taxon>
        <taxon>Apusomonadida</taxon>
        <taxon>Apusomonadidae</taxon>
        <taxon>Thecamonas</taxon>
    </lineage>
</organism>
<keyword evidence="8" id="KW-0406">Ion transport</keyword>
<name>A0A0L0DFR8_THETB</name>
<evidence type="ECO:0000256" key="4">
    <source>
        <dbReference type="ARBA" id="ARBA00022448"/>
    </source>
</evidence>
<dbReference type="InterPro" id="IPR004695">
    <property type="entry name" value="SLAC1/Mae1/Ssu1/TehA"/>
</dbReference>
<keyword evidence="13" id="KW-1185">Reference proteome</keyword>
<feature type="compositionally biased region" description="Basic and acidic residues" evidence="10">
    <location>
        <begin position="45"/>
        <end position="61"/>
    </location>
</feature>
<evidence type="ECO:0000313" key="13">
    <source>
        <dbReference type="Proteomes" id="UP000054408"/>
    </source>
</evidence>
<dbReference type="Gene3D" id="1.50.10.150">
    <property type="entry name" value="Voltage-dependent anion channel"/>
    <property type="match status" value="1"/>
</dbReference>
<evidence type="ECO:0000256" key="5">
    <source>
        <dbReference type="ARBA" id="ARBA00022475"/>
    </source>
</evidence>
<feature type="transmembrane region" description="Helical" evidence="11">
    <location>
        <begin position="126"/>
        <end position="144"/>
    </location>
</feature>
<dbReference type="EMBL" id="GL349465">
    <property type="protein sequence ID" value="KNC51172.1"/>
    <property type="molecule type" value="Genomic_DNA"/>
</dbReference>
<dbReference type="GO" id="GO:0006873">
    <property type="term" value="P:intracellular monoatomic ion homeostasis"/>
    <property type="evidence" value="ECO:0007669"/>
    <property type="project" value="InterPro"/>
</dbReference>
<dbReference type="GO" id="GO:0012505">
    <property type="term" value="C:endomembrane system"/>
    <property type="evidence" value="ECO:0007669"/>
    <property type="project" value="UniProtKB-SubCell"/>
</dbReference>
<dbReference type="InterPro" id="IPR030183">
    <property type="entry name" value="SLAC/SLAH"/>
</dbReference>
<dbReference type="Pfam" id="PF03595">
    <property type="entry name" value="SLAC1"/>
    <property type="match status" value="1"/>
</dbReference>
<feature type="transmembrane region" description="Helical" evidence="11">
    <location>
        <begin position="226"/>
        <end position="248"/>
    </location>
</feature>
<feature type="transmembrane region" description="Helical" evidence="11">
    <location>
        <begin position="260"/>
        <end position="280"/>
    </location>
</feature>
<sequence>MSSTEEYEYDLVGMSVATGQLGGIVLEEVGGYGGEARGGANNAVGHDDGQHDGSDQDDDVRRRLESEVQAFRRRAVRFAPPEDPEGLDHVVMLRWEGKERKQFGGDGGRGGGGEEQGSVLARLNNTSFALALGLCSNAVLLRALDNIGLPTASGFATLPAGLATFGWVVGFLALAAVALLYAAKVIVSPSTVSREFRNPARINLFFAPMLASVLLAIAAPDDTRSGPVMVGMWMLAAAYQLVFYMVLVHRWIYTATARNVHMLNLMSVVGFFLLTTFGSTMPRDEAVSMRPALEFTMVAGSIALVVTFLQLFMNPFEIGAEEKSSPIIFLFLAPPSAAAIAARSLSDLYQTAESGAAAAGEAAGVHWVFRIYFYFAILCFFWVIPGAGAFFKTKTFKVSFWAYHFPVTAFATAFLTYAARETPTTIVRLLAALACALSFVTLFAILARTIYHVFVTLCGSSAPPSSSSARSAIKDLAAYGESERPIDSSVPRKARKVRVHRRRRVRRVERARPLEGGRHGRGEEGKLKESLETESVETGETGSL</sequence>
<keyword evidence="4" id="KW-0813">Transport</keyword>
<feature type="transmembrane region" description="Helical" evidence="11">
    <location>
        <begin position="164"/>
        <end position="182"/>
    </location>
</feature>
<dbReference type="PANTHER" id="PTHR31269">
    <property type="entry name" value="S-TYPE ANION CHANNEL SLAH3"/>
    <property type="match status" value="1"/>
</dbReference>
<feature type="region of interest" description="Disordered" evidence="10">
    <location>
        <begin position="35"/>
        <end position="61"/>
    </location>
</feature>
<keyword evidence="9 11" id="KW-0472">Membrane</keyword>
<evidence type="ECO:0000256" key="6">
    <source>
        <dbReference type="ARBA" id="ARBA00022692"/>
    </source>
</evidence>
<evidence type="ECO:0000256" key="1">
    <source>
        <dbReference type="ARBA" id="ARBA00004127"/>
    </source>
</evidence>
<feature type="transmembrane region" description="Helical" evidence="11">
    <location>
        <begin position="398"/>
        <end position="419"/>
    </location>
</feature>
<dbReference type="AlphaFoldDB" id="A0A0L0DFR8"/>
<accession>A0A0L0DFR8</accession>
<keyword evidence="7 11" id="KW-1133">Transmembrane helix</keyword>
<dbReference type="GeneID" id="25565667"/>
<evidence type="ECO:0000256" key="10">
    <source>
        <dbReference type="SAM" id="MobiDB-lite"/>
    </source>
</evidence>
<gene>
    <name evidence="12" type="ORF">AMSG_06523</name>
</gene>
<proteinExistence type="inferred from homology"/>
<keyword evidence="5" id="KW-1003">Cell membrane</keyword>
<evidence type="ECO:0000256" key="9">
    <source>
        <dbReference type="ARBA" id="ARBA00023136"/>
    </source>
</evidence>
<evidence type="ECO:0000256" key="11">
    <source>
        <dbReference type="SAM" id="Phobius"/>
    </source>
</evidence>